<accession>A0A075G1G9</accession>
<evidence type="ECO:0000256" key="1">
    <source>
        <dbReference type="ARBA" id="ARBA00022737"/>
    </source>
</evidence>
<sequence length="196" mass="20525">MFTGIVQGTGSVQSVCGESILTIGIQIAATEDLEVGASVAIDGVCLTATSVSDTVTFDIIPETLERTTLGSLSLGSDVNVERALKYGDELGGHLLSGHIMGTAEIVSVVNQDYQIQCPSSMAEFIQEKGFIAVDGISLTVGETDGNGCFDVHIIPETLRLTTLGSKGVGDQVNIEIDAMTQAVVETTKRLMAERGE</sequence>
<dbReference type="Gene3D" id="2.40.30.20">
    <property type="match status" value="2"/>
</dbReference>
<dbReference type="NCBIfam" id="NF009566">
    <property type="entry name" value="PRK13020.1"/>
    <property type="match status" value="1"/>
</dbReference>
<feature type="repeat" description="Lumazine-binding" evidence="3">
    <location>
        <begin position="94"/>
        <end position="187"/>
    </location>
</feature>
<feature type="domain" description="Lumazine-binding" evidence="4">
    <location>
        <begin position="94"/>
        <end position="187"/>
    </location>
</feature>
<organism evidence="5">
    <name type="scientific">uncultured marine group II/III euryarchaeote AD1000_68_A10</name>
    <dbReference type="NCBI Taxonomy" id="1457799"/>
    <lineage>
        <taxon>Archaea</taxon>
        <taxon>Methanobacteriati</taxon>
        <taxon>Methanobacteriota</taxon>
        <taxon>environmental samples</taxon>
    </lineage>
</organism>
<evidence type="ECO:0000313" key="5">
    <source>
        <dbReference type="EMBL" id="AIE95581.1"/>
    </source>
</evidence>
<gene>
    <name evidence="5" type="primary">RIB5</name>
    <name evidence="5" type="synonym">ribE</name>
</gene>
<name>A0A075G1G9_9EURY</name>
<evidence type="ECO:0000256" key="2">
    <source>
        <dbReference type="NCBIfam" id="TIGR00187"/>
    </source>
</evidence>
<reference evidence="5" key="1">
    <citation type="journal article" date="2014" name="Genome Biol. Evol.">
        <title>Pangenome evidence for extensive interdomain horizontal transfer affecting lineage core and shell genes in uncultured planktonic thaumarchaeota and euryarchaeota.</title>
        <authorList>
            <person name="Deschamps P."/>
            <person name="Zivanovic Y."/>
            <person name="Moreira D."/>
            <person name="Rodriguez-Valera F."/>
            <person name="Lopez-Garcia P."/>
        </authorList>
    </citation>
    <scope>NUCLEOTIDE SEQUENCE</scope>
</reference>
<dbReference type="GO" id="GO:0004746">
    <property type="term" value="F:riboflavin synthase activity"/>
    <property type="evidence" value="ECO:0007669"/>
    <property type="project" value="UniProtKB-UniRule"/>
</dbReference>
<dbReference type="GO" id="GO:0009231">
    <property type="term" value="P:riboflavin biosynthetic process"/>
    <property type="evidence" value="ECO:0007669"/>
    <property type="project" value="TreeGrafter"/>
</dbReference>
<dbReference type="Pfam" id="PF00677">
    <property type="entry name" value="Lum_binding"/>
    <property type="match status" value="2"/>
</dbReference>
<dbReference type="AlphaFoldDB" id="A0A075G1G9"/>
<dbReference type="SUPFAM" id="SSF63380">
    <property type="entry name" value="Riboflavin synthase domain-like"/>
    <property type="match status" value="2"/>
</dbReference>
<evidence type="ECO:0000259" key="4">
    <source>
        <dbReference type="PROSITE" id="PS51177"/>
    </source>
</evidence>
<dbReference type="EMBL" id="KF900455">
    <property type="protein sequence ID" value="AIE95581.1"/>
    <property type="molecule type" value="Genomic_DNA"/>
</dbReference>
<dbReference type="EC" id="2.5.1.9" evidence="2"/>
<dbReference type="InterPro" id="IPR017938">
    <property type="entry name" value="Riboflavin_synthase-like_b-brl"/>
</dbReference>
<feature type="repeat" description="Lumazine-binding" evidence="3">
    <location>
        <begin position="1"/>
        <end position="93"/>
    </location>
</feature>
<protein>
    <recommendedName>
        <fullName evidence="2">Riboflavin synthase</fullName>
        <ecNumber evidence="2">2.5.1.9</ecNumber>
    </recommendedName>
</protein>
<dbReference type="InterPro" id="IPR023366">
    <property type="entry name" value="ATP_synth_asu-like_sf"/>
</dbReference>
<dbReference type="NCBIfam" id="NF006767">
    <property type="entry name" value="PRK09289.1"/>
    <property type="match status" value="1"/>
</dbReference>
<evidence type="ECO:0000256" key="3">
    <source>
        <dbReference type="PROSITE-ProRule" id="PRU00524"/>
    </source>
</evidence>
<dbReference type="PANTHER" id="PTHR21098:SF0">
    <property type="entry name" value="RIBOFLAVIN SYNTHASE"/>
    <property type="match status" value="1"/>
</dbReference>
<keyword evidence="1" id="KW-0677">Repeat</keyword>
<dbReference type="PROSITE" id="PS51177">
    <property type="entry name" value="LUMAZINE_BIND"/>
    <property type="match status" value="2"/>
</dbReference>
<dbReference type="NCBIfam" id="TIGR00187">
    <property type="entry name" value="ribE"/>
    <property type="match status" value="1"/>
</dbReference>
<keyword evidence="5" id="KW-0808">Transferase</keyword>
<feature type="domain" description="Lumazine-binding" evidence="4">
    <location>
        <begin position="1"/>
        <end position="93"/>
    </location>
</feature>
<dbReference type="InterPro" id="IPR001783">
    <property type="entry name" value="Lumazine-bd"/>
</dbReference>
<proteinExistence type="predicted"/>
<dbReference type="InterPro" id="IPR026017">
    <property type="entry name" value="Lumazine-bd_dom"/>
</dbReference>
<dbReference type="CDD" id="cd00402">
    <property type="entry name" value="Riboflavin_synthase_like"/>
    <property type="match status" value="1"/>
</dbReference>
<dbReference type="PANTHER" id="PTHR21098">
    <property type="entry name" value="RIBOFLAVIN SYNTHASE ALPHA CHAIN"/>
    <property type="match status" value="1"/>
</dbReference>
<dbReference type="PIRSF" id="PIRSF000498">
    <property type="entry name" value="Riboflavin_syn_A"/>
    <property type="match status" value="1"/>
</dbReference>